<accession>A0AAJ2ZEH7</accession>
<reference evidence="7 10" key="2">
    <citation type="submission" date="2020-02" db="EMBL/GenBank/DDBJ databases">
        <title>WGS of Micromonospora spp. isolated from hot spring.</title>
        <authorList>
            <person name="Thawai C."/>
        </authorList>
    </citation>
    <scope>NUCLEOTIDE SEQUENCE [LARGE SCALE GENOMIC DNA]</scope>
    <source>
        <strain evidence="7 10">TMS7</strain>
    </source>
</reference>
<dbReference type="GO" id="GO:0005975">
    <property type="term" value="P:carbohydrate metabolic process"/>
    <property type="evidence" value="ECO:0007669"/>
    <property type="project" value="InterPro"/>
</dbReference>
<reference evidence="8 9" key="1">
    <citation type="submission" date="2019-10" db="EMBL/GenBank/DDBJ databases">
        <title>Genome Sequence of Micromonospora terminaliae DSM 101760.</title>
        <authorList>
            <person name="Guo L."/>
        </authorList>
    </citation>
    <scope>NUCLEOTIDE SEQUENCE [LARGE SCALE GENOMIC DNA]</scope>
    <source>
        <strain evidence="8 9">DSM 101760</strain>
    </source>
</reference>
<feature type="compositionally biased region" description="Pro residues" evidence="4">
    <location>
        <begin position="726"/>
        <end position="735"/>
    </location>
</feature>
<dbReference type="EMBL" id="JAAHBZ010000003">
    <property type="protein sequence ID" value="NES28046.1"/>
    <property type="molecule type" value="Genomic_DNA"/>
</dbReference>
<feature type="transmembrane region" description="Helical" evidence="5">
    <location>
        <begin position="620"/>
        <end position="646"/>
    </location>
</feature>
<keyword evidence="5" id="KW-0812">Transmembrane</keyword>
<evidence type="ECO:0000259" key="6">
    <source>
        <dbReference type="PROSITE" id="PS51677"/>
    </source>
</evidence>
<dbReference type="InterPro" id="IPR011330">
    <property type="entry name" value="Glyco_hydro/deAcase_b/a-brl"/>
</dbReference>
<sequence length="741" mass="81254">MGVWRGGRRVPATDDTAPPPRAPLAQARRRRRSRRRWILAAVATFILLNLLAVGAYANARFTPDHRAGGPAGAGAVPAAVRDAGTVVDPRSGHVVARRMPARTIALTFDDGPDPVWTPKMLDVLSRHHAPATFFVVGSQISRYPDLAKRMTREGHELGIHTFTHPEMTDLPPWRRKLEYSQTQAAIAYTTGVTTGLARLPYSSGVDALDDDSWRVVQETGTWGYVSVFNDTDSQDWARPGPDAIVRNATPEGDRGAVVLMHDSGGDRSQTIAALDRFIPQMQARGYRFTTVSQGLGGQFGSTARLGTADEIRGALLVWGVRAADATVRLLWLLLIVVGLLTLARTLLLFGYALRHARHRRAPTWSWGGEVTDPVTIIVPAYNERTTIAAAARSLASGTHPGIEVLVVDDESDDGTAEAVERLRLANVRVARIPGGGKAAALNAGVALARNDLLVMVDADTVVDPDAIHRLVQPLADPRVGAVAGNVKVGNRRRLLGRWQHIEYVIGFSLDRRLYDTLHCMPTIPGALGAFRREAVLAAGGLSRATLAEDTDLTMGIHRAGWRVVYEEKAVARTEAPSTLPDLWRQRYRWSYGTMQALWRHRRALTDTGPSGRFGRRGVPFIALFSVILPLLAPVVDIFAVYGLFFLDRYETVIAWLAILTVQIITAILAFRLDREPLRPLWALPLQQFLYRQVMYLVLLHSAITALSGGRLKWQKLRRTGEVATPQPAPPPPAPVIPEQAA</sequence>
<comment type="similarity">
    <text evidence="1">Belongs to the glycosyltransferase 2 family.</text>
</comment>
<evidence type="ECO:0000313" key="7">
    <source>
        <dbReference type="EMBL" id="NES28046.1"/>
    </source>
</evidence>
<dbReference type="Pfam" id="PF01522">
    <property type="entry name" value="Polysacc_deac_1"/>
    <property type="match status" value="1"/>
</dbReference>
<keyword evidence="9" id="KW-1185">Reference proteome</keyword>
<dbReference type="Pfam" id="PF13641">
    <property type="entry name" value="Glyco_tranf_2_3"/>
    <property type="match status" value="1"/>
</dbReference>
<feature type="transmembrane region" description="Helical" evidence="5">
    <location>
        <begin position="329"/>
        <end position="353"/>
    </location>
</feature>
<evidence type="ECO:0000256" key="5">
    <source>
        <dbReference type="SAM" id="Phobius"/>
    </source>
</evidence>
<dbReference type="GO" id="GO:0016810">
    <property type="term" value="F:hydrolase activity, acting on carbon-nitrogen (but not peptide) bonds"/>
    <property type="evidence" value="ECO:0007669"/>
    <property type="project" value="InterPro"/>
</dbReference>
<dbReference type="PANTHER" id="PTHR43630:SF1">
    <property type="entry name" value="POLY-BETA-1,6-N-ACETYL-D-GLUCOSAMINE SYNTHASE"/>
    <property type="match status" value="1"/>
</dbReference>
<feature type="domain" description="NodB homology" evidence="6">
    <location>
        <begin position="102"/>
        <end position="289"/>
    </location>
</feature>
<dbReference type="CDD" id="cd06423">
    <property type="entry name" value="CESA_like"/>
    <property type="match status" value="1"/>
</dbReference>
<proteinExistence type="inferred from homology"/>
<dbReference type="InterPro" id="IPR029044">
    <property type="entry name" value="Nucleotide-diphossugar_trans"/>
</dbReference>
<keyword evidence="5" id="KW-1133">Transmembrane helix</keyword>
<dbReference type="SUPFAM" id="SSF88713">
    <property type="entry name" value="Glycoside hydrolase/deacetylase"/>
    <property type="match status" value="1"/>
</dbReference>
<feature type="region of interest" description="Disordered" evidence="4">
    <location>
        <begin position="1"/>
        <end position="29"/>
    </location>
</feature>
<name>A0AAJ2ZEH7_9ACTN</name>
<evidence type="ECO:0000313" key="9">
    <source>
        <dbReference type="Proteomes" id="UP000402241"/>
    </source>
</evidence>
<dbReference type="SUPFAM" id="SSF53448">
    <property type="entry name" value="Nucleotide-diphospho-sugar transferases"/>
    <property type="match status" value="1"/>
</dbReference>
<gene>
    <name evidence="7" type="ORF">G3561_10870</name>
    <name evidence="8" type="ORF">GCE86_09170</name>
</gene>
<feature type="transmembrane region" description="Helical" evidence="5">
    <location>
        <begin position="652"/>
        <end position="672"/>
    </location>
</feature>
<evidence type="ECO:0000313" key="10">
    <source>
        <dbReference type="Proteomes" id="UP000477779"/>
    </source>
</evidence>
<dbReference type="Gene3D" id="3.90.550.10">
    <property type="entry name" value="Spore Coat Polysaccharide Biosynthesis Protein SpsA, Chain A"/>
    <property type="match status" value="1"/>
</dbReference>
<dbReference type="Gene3D" id="3.20.20.370">
    <property type="entry name" value="Glycoside hydrolase/deacetylase"/>
    <property type="match status" value="1"/>
</dbReference>
<dbReference type="Proteomes" id="UP000402241">
    <property type="component" value="Chromosome"/>
</dbReference>
<keyword evidence="3" id="KW-0808">Transferase</keyword>
<dbReference type="GO" id="GO:0016757">
    <property type="term" value="F:glycosyltransferase activity"/>
    <property type="evidence" value="ECO:0007669"/>
    <property type="project" value="UniProtKB-KW"/>
</dbReference>
<keyword evidence="5" id="KW-0472">Membrane</keyword>
<dbReference type="PANTHER" id="PTHR43630">
    <property type="entry name" value="POLY-BETA-1,6-N-ACETYL-D-GLUCOSAMINE SYNTHASE"/>
    <property type="match status" value="1"/>
</dbReference>
<protein>
    <submittedName>
        <fullName evidence="7">Glycosyltransferase</fullName>
    </submittedName>
</protein>
<evidence type="ECO:0000256" key="1">
    <source>
        <dbReference type="ARBA" id="ARBA00006739"/>
    </source>
</evidence>
<evidence type="ECO:0000256" key="3">
    <source>
        <dbReference type="ARBA" id="ARBA00022679"/>
    </source>
</evidence>
<dbReference type="AlphaFoldDB" id="A0AAJ2ZEH7"/>
<keyword evidence="2" id="KW-0328">Glycosyltransferase</keyword>
<dbReference type="PROSITE" id="PS51677">
    <property type="entry name" value="NODB"/>
    <property type="match status" value="1"/>
</dbReference>
<feature type="transmembrane region" description="Helical" evidence="5">
    <location>
        <begin position="37"/>
        <end position="57"/>
    </location>
</feature>
<evidence type="ECO:0000256" key="4">
    <source>
        <dbReference type="SAM" id="MobiDB-lite"/>
    </source>
</evidence>
<evidence type="ECO:0000313" key="8">
    <source>
        <dbReference type="EMBL" id="QGL47200.1"/>
    </source>
</evidence>
<dbReference type="EMBL" id="CP045309">
    <property type="protein sequence ID" value="QGL47200.1"/>
    <property type="molecule type" value="Genomic_DNA"/>
</dbReference>
<dbReference type="Proteomes" id="UP000477779">
    <property type="component" value="Unassembled WGS sequence"/>
</dbReference>
<organism evidence="7 10">
    <name type="scientific">Micromonospora terminaliae</name>
    <dbReference type="NCBI Taxonomy" id="1914461"/>
    <lineage>
        <taxon>Bacteria</taxon>
        <taxon>Bacillati</taxon>
        <taxon>Actinomycetota</taxon>
        <taxon>Actinomycetes</taxon>
        <taxon>Micromonosporales</taxon>
        <taxon>Micromonosporaceae</taxon>
        <taxon>Micromonospora</taxon>
    </lineage>
</organism>
<feature type="region of interest" description="Disordered" evidence="4">
    <location>
        <begin position="721"/>
        <end position="741"/>
    </location>
</feature>
<evidence type="ECO:0000256" key="2">
    <source>
        <dbReference type="ARBA" id="ARBA00022676"/>
    </source>
</evidence>
<dbReference type="InterPro" id="IPR002509">
    <property type="entry name" value="NODB_dom"/>
</dbReference>